<sequence>MKNTKKFASRWLITSAAALFLVAGAVSTAQAQKAAPTPPPAPAQPKVTDHSGMGHGGMGGMGGMGHGGMGDGGMGGMDHGGGGGDMMKQMMCGFTEHLDARLAYLRTELKITDQQTPQWNAFADAWRAIAQKASAKCASADEHQMDGKHDVLGQLSMMGTHMVDHLEVVRAQKAALEPLFNALSDDQKEAANETLTSVMKVGMSMGRGGMGSMQREGGGMGGMGSMGHGGMGQGGGMGGGMGGMQH</sequence>
<comment type="caution">
    <text evidence="2">The sequence shown here is derived from an EMBL/GenBank/DDBJ whole genome shotgun (WGS) entry which is preliminary data.</text>
</comment>
<dbReference type="GO" id="GO:0042597">
    <property type="term" value="C:periplasmic space"/>
    <property type="evidence" value="ECO:0007669"/>
    <property type="project" value="InterPro"/>
</dbReference>
<protein>
    <recommendedName>
        <fullName evidence="4">LTXXQ motif family protein</fullName>
    </recommendedName>
</protein>
<name>A0A9W6GZQ9_9HYPH</name>
<reference evidence="2" key="1">
    <citation type="journal article" date="2023" name="Int. J. Syst. Evol. Microbiol.">
        <title>Methylocystis iwaonis sp. nov., a type II methane-oxidizing bacterium from surface soil of a rice paddy field in Japan, and emended description of the genus Methylocystis (ex Whittenbury et al. 1970) Bowman et al. 1993.</title>
        <authorList>
            <person name="Kaise H."/>
            <person name="Sawadogo J.B."/>
            <person name="Alam M.S."/>
            <person name="Ueno C."/>
            <person name="Dianou D."/>
            <person name="Shinjo R."/>
            <person name="Asakawa S."/>
        </authorList>
    </citation>
    <scope>NUCLEOTIDE SEQUENCE</scope>
    <source>
        <strain evidence="2">LMG27198</strain>
    </source>
</reference>
<proteinExistence type="predicted"/>
<evidence type="ECO:0000313" key="2">
    <source>
        <dbReference type="EMBL" id="GLI95820.1"/>
    </source>
</evidence>
<accession>A0A9W6GZQ9</accession>
<feature type="chain" id="PRO_5040735425" description="LTXXQ motif family protein" evidence="1">
    <location>
        <begin position="32"/>
        <end position="246"/>
    </location>
</feature>
<evidence type="ECO:0000313" key="3">
    <source>
        <dbReference type="Proteomes" id="UP001144323"/>
    </source>
</evidence>
<keyword evidence="1" id="KW-0732">Signal</keyword>
<evidence type="ECO:0008006" key="4">
    <source>
        <dbReference type="Google" id="ProtNLM"/>
    </source>
</evidence>
<dbReference type="Pfam" id="PF07813">
    <property type="entry name" value="LTXXQ"/>
    <property type="match status" value="1"/>
</dbReference>
<gene>
    <name evidence="2" type="ORF">LMG27198_48120</name>
</gene>
<feature type="signal peptide" evidence="1">
    <location>
        <begin position="1"/>
        <end position="31"/>
    </location>
</feature>
<dbReference type="InterPro" id="IPR012899">
    <property type="entry name" value="LTXXQ"/>
</dbReference>
<evidence type="ECO:0000256" key="1">
    <source>
        <dbReference type="SAM" id="SignalP"/>
    </source>
</evidence>
<dbReference type="Proteomes" id="UP001144323">
    <property type="component" value="Unassembled WGS sequence"/>
</dbReference>
<dbReference type="AlphaFoldDB" id="A0A9W6GZQ9"/>
<keyword evidence="3" id="KW-1185">Reference proteome</keyword>
<dbReference type="RefSeq" id="WP_281806854.1">
    <property type="nucleotide sequence ID" value="NZ_BSEC01000005.1"/>
</dbReference>
<dbReference type="EMBL" id="BSEC01000005">
    <property type="protein sequence ID" value="GLI95820.1"/>
    <property type="molecule type" value="Genomic_DNA"/>
</dbReference>
<organism evidence="2 3">
    <name type="scientific">Methylocystis echinoides</name>
    <dbReference type="NCBI Taxonomy" id="29468"/>
    <lineage>
        <taxon>Bacteria</taxon>
        <taxon>Pseudomonadati</taxon>
        <taxon>Pseudomonadota</taxon>
        <taxon>Alphaproteobacteria</taxon>
        <taxon>Hyphomicrobiales</taxon>
        <taxon>Methylocystaceae</taxon>
        <taxon>Methylocystis</taxon>
    </lineage>
</organism>